<dbReference type="GO" id="GO:0043022">
    <property type="term" value="F:ribosome binding"/>
    <property type="evidence" value="ECO:0007669"/>
    <property type="project" value="TreeGrafter"/>
</dbReference>
<dbReference type="PANTHER" id="PTHR47814:SF1">
    <property type="entry name" value="PEPTIDYL-TRNA HYDROLASE ARFB"/>
    <property type="match status" value="1"/>
</dbReference>
<feature type="region of interest" description="Disordered" evidence="2">
    <location>
        <begin position="104"/>
        <end position="139"/>
    </location>
</feature>
<evidence type="ECO:0000256" key="1">
    <source>
        <dbReference type="ARBA" id="ARBA00010835"/>
    </source>
</evidence>
<comment type="caution">
    <text evidence="4">The sequence shown here is derived from an EMBL/GenBank/DDBJ whole genome shotgun (WGS) entry which is preliminary data.</text>
</comment>
<dbReference type="RefSeq" id="WP_254093549.1">
    <property type="nucleotide sequence ID" value="NZ_JAHESC010000062.1"/>
</dbReference>
<dbReference type="PANTHER" id="PTHR47814">
    <property type="entry name" value="PEPTIDYL-TRNA HYDROLASE ARFB"/>
    <property type="match status" value="1"/>
</dbReference>
<keyword evidence="4" id="KW-0378">Hydrolase</keyword>
<dbReference type="AlphaFoldDB" id="A0AAP2DDT4"/>
<keyword evidence="5" id="KW-1185">Reference proteome</keyword>
<evidence type="ECO:0000256" key="2">
    <source>
        <dbReference type="SAM" id="MobiDB-lite"/>
    </source>
</evidence>
<proteinExistence type="inferred from homology"/>
<name>A0AAP2DDT4_9BACT</name>
<evidence type="ECO:0000313" key="5">
    <source>
        <dbReference type="Proteomes" id="UP001319180"/>
    </source>
</evidence>
<comment type="similarity">
    <text evidence="1">Belongs to the prokaryotic/mitochondrial release factor family.</text>
</comment>
<dbReference type="GO" id="GO:0072344">
    <property type="term" value="P:rescue of stalled ribosome"/>
    <property type="evidence" value="ECO:0007669"/>
    <property type="project" value="TreeGrafter"/>
</dbReference>
<accession>A0AAP2DDT4</accession>
<dbReference type="Gene3D" id="3.30.160.20">
    <property type="match status" value="1"/>
</dbReference>
<sequence length="139" mass="15554">MTTQRKLTAALLAHELDFSTARSGGPGGQNVNKVNTKVILKFDVAQSQVLTDEERDIIMQKLSASMTNEGVLMVVAQESRSQLTNKEAAVDKLEKMLAKAFVKKKARKATKPSKGAVQERIKNKKQRSEKKKWRQNPMD</sequence>
<dbReference type="GO" id="GO:0004045">
    <property type="term" value="F:peptidyl-tRNA hydrolase activity"/>
    <property type="evidence" value="ECO:0007669"/>
    <property type="project" value="UniProtKB-EC"/>
</dbReference>
<dbReference type="EMBL" id="JAHESC010000062">
    <property type="protein sequence ID" value="MBT1690331.1"/>
    <property type="molecule type" value="Genomic_DNA"/>
</dbReference>
<feature type="compositionally biased region" description="Basic residues" evidence="2">
    <location>
        <begin position="122"/>
        <end position="139"/>
    </location>
</feature>
<evidence type="ECO:0000313" key="4">
    <source>
        <dbReference type="EMBL" id="MBT1690331.1"/>
    </source>
</evidence>
<reference evidence="4 5" key="1">
    <citation type="submission" date="2021-05" db="EMBL/GenBank/DDBJ databases">
        <title>A Polyphasic approach of four new species of the genus Ohtaekwangia: Ohtaekwangia histidinii sp. nov., Ohtaekwangia cretensis sp. nov., Ohtaekwangia indiensis sp. nov., Ohtaekwangia reichenbachii sp. nov. from diverse environment.</title>
        <authorList>
            <person name="Octaviana S."/>
        </authorList>
    </citation>
    <scope>NUCLEOTIDE SEQUENCE [LARGE SCALE GENOMIC DNA]</scope>
    <source>
        <strain evidence="4 5">PWU37</strain>
    </source>
</reference>
<protein>
    <submittedName>
        <fullName evidence="4">Aminoacyl-tRNA hydrolase</fullName>
        <ecNumber evidence="4">3.1.1.29</ecNumber>
    </submittedName>
</protein>
<dbReference type="InterPro" id="IPR045853">
    <property type="entry name" value="Pep_chain_release_fac_I_sf"/>
</dbReference>
<dbReference type="NCBIfam" id="NF006718">
    <property type="entry name" value="PRK09256.1"/>
    <property type="match status" value="1"/>
</dbReference>
<dbReference type="GO" id="GO:0003747">
    <property type="term" value="F:translation release factor activity"/>
    <property type="evidence" value="ECO:0007669"/>
    <property type="project" value="InterPro"/>
</dbReference>
<dbReference type="Pfam" id="PF00472">
    <property type="entry name" value="RF-1"/>
    <property type="match status" value="1"/>
</dbReference>
<feature type="domain" description="Prokaryotic-type class I peptide chain release factors" evidence="3">
    <location>
        <begin position="22"/>
        <end position="38"/>
    </location>
</feature>
<dbReference type="Proteomes" id="UP001319180">
    <property type="component" value="Unassembled WGS sequence"/>
</dbReference>
<organism evidence="4 5">
    <name type="scientific">Dawidia soli</name>
    <dbReference type="NCBI Taxonomy" id="2782352"/>
    <lineage>
        <taxon>Bacteria</taxon>
        <taxon>Pseudomonadati</taxon>
        <taxon>Bacteroidota</taxon>
        <taxon>Cytophagia</taxon>
        <taxon>Cytophagales</taxon>
        <taxon>Chryseotaleaceae</taxon>
        <taxon>Dawidia</taxon>
    </lineage>
</organism>
<evidence type="ECO:0000259" key="3">
    <source>
        <dbReference type="PROSITE" id="PS00745"/>
    </source>
</evidence>
<dbReference type="InterPro" id="IPR000352">
    <property type="entry name" value="Pep_chain_release_fac_I"/>
</dbReference>
<dbReference type="PROSITE" id="PS00745">
    <property type="entry name" value="RF_PROK_I"/>
    <property type="match status" value="1"/>
</dbReference>
<dbReference type="SUPFAM" id="SSF75620">
    <property type="entry name" value="Release factor"/>
    <property type="match status" value="1"/>
</dbReference>
<dbReference type="EC" id="3.1.1.29" evidence="4"/>
<gene>
    <name evidence="4" type="primary">arfB</name>
    <name evidence="4" type="ORF">KK078_27440</name>
</gene>